<accession>A0ABT3CQN8</accession>
<dbReference type="Proteomes" id="UP001300692">
    <property type="component" value="Unassembled WGS sequence"/>
</dbReference>
<keyword evidence="2" id="KW-1185">Reference proteome</keyword>
<evidence type="ECO:0000313" key="1">
    <source>
        <dbReference type="EMBL" id="MCV9385794.1"/>
    </source>
</evidence>
<evidence type="ECO:0000313" key="2">
    <source>
        <dbReference type="Proteomes" id="UP001300692"/>
    </source>
</evidence>
<comment type="caution">
    <text evidence="1">The sequence shown here is derived from an EMBL/GenBank/DDBJ whole genome shotgun (WGS) entry which is preliminary data.</text>
</comment>
<sequence>MMDYNKLNQLIEKTVIIKHHMNKHGKDPLLVESLNDYLTEIKIHFGEFLYEKLFESYEDYFEDNEMESIENYLSGEVCVYGDELDQEDLLLSIKPSPLRIEVSDPSHQYRNILWQG</sequence>
<dbReference type="RefSeq" id="WP_264136577.1">
    <property type="nucleotide sequence ID" value="NZ_JAOYOD010000001.1"/>
</dbReference>
<dbReference type="EMBL" id="JAOYOD010000001">
    <property type="protein sequence ID" value="MCV9385794.1"/>
    <property type="molecule type" value="Genomic_DNA"/>
</dbReference>
<reference evidence="1 2" key="1">
    <citation type="submission" date="2022-10" db="EMBL/GenBank/DDBJ databases">
        <title>Comparative genomics and taxonomic characterization of three novel marine species of genus Reichenbachiella exhibiting antioxidant and polysaccharide degradation activities.</title>
        <authorList>
            <person name="Muhammad N."/>
            <person name="Lee Y.-J."/>
            <person name="Ko J."/>
            <person name="Kim S.-G."/>
        </authorList>
    </citation>
    <scope>NUCLEOTIDE SEQUENCE [LARGE SCALE GENOMIC DNA]</scope>
    <source>
        <strain evidence="1 2">ABR2-5</strain>
    </source>
</reference>
<gene>
    <name evidence="1" type="ORF">N7U62_03925</name>
</gene>
<organism evidence="1 2">
    <name type="scientific">Reichenbachiella ulvae</name>
    <dbReference type="NCBI Taxonomy" id="2980104"/>
    <lineage>
        <taxon>Bacteria</taxon>
        <taxon>Pseudomonadati</taxon>
        <taxon>Bacteroidota</taxon>
        <taxon>Cytophagia</taxon>
        <taxon>Cytophagales</taxon>
        <taxon>Reichenbachiellaceae</taxon>
        <taxon>Reichenbachiella</taxon>
    </lineage>
</organism>
<protein>
    <submittedName>
        <fullName evidence="1">Uncharacterized protein</fullName>
    </submittedName>
</protein>
<proteinExistence type="predicted"/>
<name>A0ABT3CQN8_9BACT</name>